<organism evidence="1 2">
    <name type="scientific">Sorangium cellulosum (strain So ce56)</name>
    <name type="common">Polyangium cellulosum (strain So ce56)</name>
    <dbReference type="NCBI Taxonomy" id="448385"/>
    <lineage>
        <taxon>Bacteria</taxon>
        <taxon>Pseudomonadati</taxon>
        <taxon>Myxococcota</taxon>
        <taxon>Polyangia</taxon>
        <taxon>Polyangiales</taxon>
        <taxon>Polyangiaceae</taxon>
        <taxon>Sorangium</taxon>
    </lineage>
</organism>
<protein>
    <submittedName>
        <fullName evidence="1">Uncharacterized protein</fullName>
    </submittedName>
</protein>
<dbReference type="EMBL" id="AM746676">
    <property type="protein sequence ID" value="CAN91420.1"/>
    <property type="molecule type" value="Genomic_DNA"/>
</dbReference>
<evidence type="ECO:0000313" key="2">
    <source>
        <dbReference type="Proteomes" id="UP000002139"/>
    </source>
</evidence>
<accession>A9F6C0</accession>
<dbReference type="AlphaFoldDB" id="A9F6C0"/>
<sequence length="58" mass="5862">MQSNFIAISEAIAGGAGGEGGAGAGGPRSRAFARRELRRDRRWIGGHGAAGARGRGLL</sequence>
<dbReference type="Proteomes" id="UP000002139">
    <property type="component" value="Chromosome"/>
</dbReference>
<dbReference type="KEGG" id="scl:sce1264"/>
<gene>
    <name evidence="1" type="ordered locus">sce1264</name>
</gene>
<dbReference type="HOGENOM" id="CLU_2976890_0_0_7"/>
<keyword evidence="2" id="KW-1185">Reference proteome</keyword>
<reference evidence="1 2" key="1">
    <citation type="journal article" date="2007" name="Nat. Biotechnol.">
        <title>Complete genome sequence of the myxobacterium Sorangium cellulosum.</title>
        <authorList>
            <person name="Schneiker S."/>
            <person name="Perlova O."/>
            <person name="Kaiser O."/>
            <person name="Gerth K."/>
            <person name="Alici A."/>
            <person name="Altmeyer M.O."/>
            <person name="Bartels D."/>
            <person name="Bekel T."/>
            <person name="Beyer S."/>
            <person name="Bode E."/>
            <person name="Bode H.B."/>
            <person name="Bolten C.J."/>
            <person name="Choudhuri J.V."/>
            <person name="Doss S."/>
            <person name="Elnakady Y.A."/>
            <person name="Frank B."/>
            <person name="Gaigalat L."/>
            <person name="Goesmann A."/>
            <person name="Groeger C."/>
            <person name="Gross F."/>
            <person name="Jelsbak L."/>
            <person name="Jelsbak L."/>
            <person name="Kalinowski J."/>
            <person name="Kegler C."/>
            <person name="Knauber T."/>
            <person name="Konietzny S."/>
            <person name="Kopp M."/>
            <person name="Krause L."/>
            <person name="Krug D."/>
            <person name="Linke B."/>
            <person name="Mahmud T."/>
            <person name="Martinez-Arias R."/>
            <person name="McHardy A.C."/>
            <person name="Merai M."/>
            <person name="Meyer F."/>
            <person name="Mormann S."/>
            <person name="Munoz-Dorado J."/>
            <person name="Perez J."/>
            <person name="Pradella S."/>
            <person name="Rachid S."/>
            <person name="Raddatz G."/>
            <person name="Rosenau F."/>
            <person name="Rueckert C."/>
            <person name="Sasse F."/>
            <person name="Scharfe M."/>
            <person name="Schuster S.C."/>
            <person name="Suen G."/>
            <person name="Treuner-Lange A."/>
            <person name="Velicer G.J."/>
            <person name="Vorholter F.-J."/>
            <person name="Weissman K.J."/>
            <person name="Welch R.D."/>
            <person name="Wenzel S.C."/>
            <person name="Whitworth D.E."/>
            <person name="Wilhelm S."/>
            <person name="Wittmann C."/>
            <person name="Bloecker H."/>
            <person name="Puehler A."/>
            <person name="Mueller R."/>
        </authorList>
    </citation>
    <scope>NUCLEOTIDE SEQUENCE [LARGE SCALE GENOMIC DNA]</scope>
    <source>
        <strain evidence="2">So ce56</strain>
    </source>
</reference>
<proteinExistence type="predicted"/>
<name>A9F6C0_SORC5</name>
<evidence type="ECO:0000313" key="1">
    <source>
        <dbReference type="EMBL" id="CAN91420.1"/>
    </source>
</evidence>